<evidence type="ECO:0000313" key="11">
    <source>
        <dbReference type="EMBL" id="OTP27992.1"/>
    </source>
</evidence>
<protein>
    <submittedName>
        <fullName evidence="8">Central glycolytic genes regulator</fullName>
    </submittedName>
    <submittedName>
        <fullName evidence="10">SorC family transcriptional regulator</fullName>
    </submittedName>
</protein>
<dbReference type="PANTHER" id="PTHR34294:SF5">
    <property type="entry name" value="CENTRAL GLYCOLYTIC GENES REGULATOR"/>
    <property type="match status" value="1"/>
</dbReference>
<evidence type="ECO:0000313" key="18">
    <source>
        <dbReference type="Proteomes" id="UP000557857"/>
    </source>
</evidence>
<gene>
    <name evidence="8" type="primary">cggR</name>
    <name evidence="11" type="ORF">A5802_001730</name>
    <name evidence="10" type="ORF">BTN92_00620</name>
    <name evidence="12" type="ORF">C6N14_00910</name>
    <name evidence="7" type="ORF">EM151A_0670</name>
    <name evidence="8" type="ORF">EMU01_14530</name>
    <name evidence="9" type="ORF">HI921_00810</name>
</gene>
<dbReference type="EMBL" id="PYGR01000002">
    <property type="protein sequence ID" value="PTO37339.1"/>
    <property type="molecule type" value="Genomic_DNA"/>
</dbReference>
<evidence type="ECO:0000313" key="16">
    <source>
        <dbReference type="Proteomes" id="UP000321175"/>
    </source>
</evidence>
<evidence type="ECO:0000256" key="1">
    <source>
        <dbReference type="ARBA" id="ARBA00010466"/>
    </source>
</evidence>
<keyword evidence="4" id="KW-0804">Transcription</keyword>
<evidence type="ECO:0000313" key="8">
    <source>
        <dbReference type="EMBL" id="GEL80309.1"/>
    </source>
</evidence>
<dbReference type="GO" id="GO:0003677">
    <property type="term" value="F:DNA binding"/>
    <property type="evidence" value="ECO:0007669"/>
    <property type="project" value="UniProtKB-KW"/>
</dbReference>
<dbReference type="EMBL" id="JABCAG010000001">
    <property type="protein sequence ID" value="NMP57012.1"/>
    <property type="molecule type" value="Genomic_DNA"/>
</dbReference>
<dbReference type="EMBL" id="MSTR01000001">
    <property type="protein sequence ID" value="ONN44670.1"/>
    <property type="molecule type" value="Genomic_DNA"/>
</dbReference>
<dbReference type="Proteomes" id="UP000189299">
    <property type="component" value="Unassembled WGS sequence"/>
</dbReference>
<accession>A0A1A6GA76</accession>
<dbReference type="Proteomes" id="UP000321175">
    <property type="component" value="Unassembled WGS sequence"/>
</dbReference>
<reference evidence="9 18" key="6">
    <citation type="submission" date="2020-04" db="EMBL/GenBank/DDBJ databases">
        <authorList>
            <person name="Abaymova A."/>
            <person name="Teymurazov M."/>
            <person name="Tazyna O."/>
            <person name="Chatushin Y."/>
            <person name="Svetoch E."/>
            <person name="Pereligyn V."/>
            <person name="Pohylenko V."/>
            <person name="Platonov M."/>
            <person name="Kartsev N."/>
            <person name="Skryabin Y."/>
            <person name="Sizova A."/>
            <person name="Solomentsev V."/>
            <person name="Kislichkina A."/>
            <person name="Bogun A."/>
        </authorList>
    </citation>
    <scope>NUCLEOTIDE SEQUENCE [LARGE SCALE GENOMIC DNA]</scope>
    <source>
        <strain evidence="9">SCPM-O-B-8398</strain>
        <strain evidence="18">SCPM-O-B-8398 (E28)</strain>
    </source>
</reference>
<dbReference type="Pfam" id="PF04198">
    <property type="entry name" value="Sugar-bind"/>
    <property type="match status" value="1"/>
</dbReference>
<dbReference type="EMBL" id="NGMS01000001">
    <property type="protein sequence ID" value="OTP27992.1"/>
    <property type="molecule type" value="Genomic_DNA"/>
</dbReference>
<proteinExistence type="inferred from homology"/>
<dbReference type="Pfam" id="PF21715">
    <property type="entry name" value="CggR_N"/>
    <property type="match status" value="1"/>
</dbReference>
<dbReference type="EMBL" id="BJWA01000009">
    <property type="protein sequence ID" value="GEL80309.1"/>
    <property type="molecule type" value="Genomic_DNA"/>
</dbReference>
<dbReference type="EMBL" id="AP019810">
    <property type="protein sequence ID" value="BBM13909.1"/>
    <property type="molecule type" value="Genomic_DNA"/>
</dbReference>
<evidence type="ECO:0000259" key="5">
    <source>
        <dbReference type="Pfam" id="PF04198"/>
    </source>
</evidence>
<reference evidence="10 13" key="1">
    <citation type="submission" date="2016-12" db="EMBL/GenBank/DDBJ databases">
        <authorList>
            <person name="Song W.-J."/>
            <person name="Kurnit D.M."/>
        </authorList>
    </citation>
    <scope>NUCLEOTIDE SEQUENCE [LARGE SCALE GENOMIC DNA]</scope>
    <source>
        <strain evidence="10 13">CGB1038-1_S1</strain>
    </source>
</reference>
<dbReference type="PANTHER" id="PTHR34294">
    <property type="entry name" value="TRANSCRIPTIONAL REGULATOR-RELATED"/>
    <property type="match status" value="1"/>
</dbReference>
<dbReference type="GO" id="GO:0030246">
    <property type="term" value="F:carbohydrate binding"/>
    <property type="evidence" value="ECO:0007669"/>
    <property type="project" value="InterPro"/>
</dbReference>
<dbReference type="STRING" id="53346.A5802_001730"/>
<evidence type="ECO:0000313" key="15">
    <source>
        <dbReference type="Proteomes" id="UP000244022"/>
    </source>
</evidence>
<organism evidence="10 13">
    <name type="scientific">Enterococcus mundtii</name>
    <dbReference type="NCBI Taxonomy" id="53346"/>
    <lineage>
        <taxon>Bacteria</taxon>
        <taxon>Bacillati</taxon>
        <taxon>Bacillota</taxon>
        <taxon>Bacilli</taxon>
        <taxon>Lactobacillales</taxon>
        <taxon>Enterococcaceae</taxon>
        <taxon>Enterococcus</taxon>
    </lineage>
</organism>
<dbReference type="OrthoDB" id="9793820at2"/>
<evidence type="ECO:0000256" key="2">
    <source>
        <dbReference type="ARBA" id="ARBA00023015"/>
    </source>
</evidence>
<evidence type="ECO:0000256" key="3">
    <source>
        <dbReference type="ARBA" id="ARBA00023125"/>
    </source>
</evidence>
<reference evidence="7 17" key="4">
    <citation type="submission" date="2019-07" db="EMBL/GenBank/DDBJ databases">
        <title>antibiotic susceptibility of plant-derived lactic acid bacteria.</title>
        <authorList>
            <person name="Sugiyama M."/>
            <person name="Noda M."/>
        </authorList>
    </citation>
    <scope>NUCLEOTIDE SEQUENCE [LARGE SCALE GENOMIC DNA]</scope>
    <source>
        <strain evidence="7 17">15-1A</strain>
    </source>
</reference>
<evidence type="ECO:0000313" key="17">
    <source>
        <dbReference type="Proteomes" id="UP000509460"/>
    </source>
</evidence>
<keyword evidence="2" id="KW-0805">Transcription regulation</keyword>
<evidence type="ECO:0000313" key="14">
    <source>
        <dbReference type="Proteomes" id="UP000195024"/>
    </source>
</evidence>
<evidence type="ECO:0000313" key="12">
    <source>
        <dbReference type="EMBL" id="PTO37339.1"/>
    </source>
</evidence>
<keyword evidence="16" id="KW-1185">Reference proteome</keyword>
<dbReference type="Gene3D" id="3.40.50.1360">
    <property type="match status" value="1"/>
</dbReference>
<dbReference type="Proteomes" id="UP000557857">
    <property type="component" value="Unassembled WGS sequence"/>
</dbReference>
<keyword evidence="3" id="KW-0238">DNA-binding</keyword>
<reference evidence="11 14" key="2">
    <citation type="submission" date="2017-05" db="EMBL/GenBank/DDBJ databases">
        <title>The Genome Sequence of Enterococcus mundtii 6B1_DIV0119.</title>
        <authorList>
            <consortium name="The Broad Institute Genomics Platform"/>
            <consortium name="The Broad Institute Genomic Center for Infectious Diseases"/>
            <person name="Earl A."/>
            <person name="Manson A."/>
            <person name="Schwartman J."/>
            <person name="Gilmore M."/>
            <person name="Abouelleil A."/>
            <person name="Cao P."/>
            <person name="Chapman S."/>
            <person name="Cusick C."/>
            <person name="Shea T."/>
            <person name="Young S."/>
            <person name="Neafsey D."/>
            <person name="Nusbaum C."/>
            <person name="Birren B."/>
        </authorList>
    </citation>
    <scope>NUCLEOTIDE SEQUENCE [LARGE SCALE GENOMIC DNA]</scope>
    <source>
        <strain evidence="11 14">6B1_DIV0119</strain>
    </source>
</reference>
<reference evidence="8 16" key="5">
    <citation type="submission" date="2019-07" db="EMBL/GenBank/DDBJ databases">
        <title>Whole genome shotgun sequence of Enterococcus mundtii NBRC 100490.</title>
        <authorList>
            <person name="Hosoyama A."/>
            <person name="Uohara A."/>
            <person name="Ohji S."/>
            <person name="Ichikawa N."/>
        </authorList>
    </citation>
    <scope>NUCLEOTIDE SEQUENCE [LARGE SCALE GENOMIC DNA]</scope>
    <source>
        <strain evidence="8 16">NBRC 100490</strain>
    </source>
</reference>
<dbReference type="InterPro" id="IPR036390">
    <property type="entry name" value="WH_DNA-bd_sf"/>
</dbReference>
<dbReference type="AlphaFoldDB" id="A0A1A6GA76"/>
<feature type="domain" description="Sugar-binding" evidence="5">
    <location>
        <begin position="91"/>
        <end position="341"/>
    </location>
</feature>
<name>A0A1A6GA76_ENTMU</name>
<reference evidence="12 15" key="3">
    <citation type="submission" date="2018-03" db="EMBL/GenBank/DDBJ databases">
        <title>Draft genome sequences of four Enterococcus mundtii strains isolated from beef slaughterhouses in Kenya.</title>
        <authorList>
            <person name="Wambui J."/>
            <person name="Stevens M."/>
            <person name="Njage P."/>
            <person name="Stephan R."/>
            <person name="Tasara T."/>
        </authorList>
    </citation>
    <scope>NUCLEOTIDE SEQUENCE [LARGE SCALE GENOMIC DNA]</scope>
    <source>
        <strain evidence="12 15">H18-EM</strain>
    </source>
</reference>
<sequence length="345" mass="38135">MLDELKLIEAVAPDIMDVLQERYKILRNIYWMQPIGRRSLSESMGMTERVLRTETDLLKQLELINASKSGMTLTKKGEEVYQSLEGFMDQLLGMHQIEMKLSEYFGNQRCIVVSGNSEQQPKVADAFGEALDESLNLLLPEGDNIIAVMGGTTMAIVAEQLTSLENSKRHNLFVPARGGIGEAITVQANSVSARMATKANGKHRALYVPEQLSLATYNSLLNEPSIQEVLNLISQANCVIHSIGRALHMAARRKMNEEELLMLKQANAVAESFGYFFNEKGEVVYKVPRIGIELKDLAKVPIILAVAGGKAKAKAIRAYMNNAPKQTWLITDEAAANEILKGVSL</sequence>
<evidence type="ECO:0000313" key="13">
    <source>
        <dbReference type="Proteomes" id="UP000189299"/>
    </source>
</evidence>
<evidence type="ECO:0000313" key="9">
    <source>
        <dbReference type="EMBL" id="NMP57012.1"/>
    </source>
</evidence>
<evidence type="ECO:0000313" key="10">
    <source>
        <dbReference type="EMBL" id="ONN44670.1"/>
    </source>
</evidence>
<dbReference type="InterPro" id="IPR048715">
    <property type="entry name" value="CggR_N"/>
</dbReference>
<dbReference type="InterPro" id="IPR037171">
    <property type="entry name" value="NagB/RpiA_transferase-like"/>
</dbReference>
<dbReference type="SUPFAM" id="SSF100950">
    <property type="entry name" value="NagB/RpiA/CoA transferase-like"/>
    <property type="match status" value="1"/>
</dbReference>
<dbReference type="SUPFAM" id="SSF46785">
    <property type="entry name" value="Winged helix' DNA-binding domain"/>
    <property type="match status" value="1"/>
</dbReference>
<evidence type="ECO:0000256" key="4">
    <source>
        <dbReference type="ARBA" id="ARBA00023163"/>
    </source>
</evidence>
<dbReference type="InterPro" id="IPR007324">
    <property type="entry name" value="Sugar-bd_dom_put"/>
</dbReference>
<dbReference type="InterPro" id="IPR051054">
    <property type="entry name" value="SorC_transcr_regulators"/>
</dbReference>
<feature type="domain" description="CggR N-terminal DNA binding" evidence="6">
    <location>
        <begin position="18"/>
        <end position="88"/>
    </location>
</feature>
<evidence type="ECO:0000313" key="7">
    <source>
        <dbReference type="EMBL" id="BBM13909.1"/>
    </source>
</evidence>
<dbReference type="Proteomes" id="UP000509460">
    <property type="component" value="Chromosome"/>
</dbReference>
<evidence type="ECO:0000259" key="6">
    <source>
        <dbReference type="Pfam" id="PF21715"/>
    </source>
</evidence>
<dbReference type="Gene3D" id="1.10.10.10">
    <property type="entry name" value="Winged helix-like DNA-binding domain superfamily/Winged helix DNA-binding domain"/>
    <property type="match status" value="1"/>
</dbReference>
<dbReference type="Proteomes" id="UP000244022">
    <property type="component" value="Unassembled WGS sequence"/>
</dbReference>
<dbReference type="Proteomes" id="UP000195024">
    <property type="component" value="Unassembled WGS sequence"/>
</dbReference>
<dbReference type="InterPro" id="IPR036388">
    <property type="entry name" value="WH-like_DNA-bd_sf"/>
</dbReference>
<comment type="similarity">
    <text evidence="1">Belongs to the SorC transcriptional regulatory family.</text>
</comment>